<feature type="compositionally biased region" description="Low complexity" evidence="3">
    <location>
        <begin position="282"/>
        <end position="299"/>
    </location>
</feature>
<dbReference type="RefSeq" id="WP_262841391.1">
    <property type="nucleotide sequence ID" value="NZ_JANZYP010000005.1"/>
</dbReference>
<feature type="compositionally biased region" description="Pro residues" evidence="3">
    <location>
        <begin position="572"/>
        <end position="584"/>
    </location>
</feature>
<accession>A0ABV9EAM4</accession>
<organism evidence="5 6">
    <name type="scientific">Sphaerisporangium corydalis</name>
    <dbReference type="NCBI Taxonomy" id="1441875"/>
    <lineage>
        <taxon>Bacteria</taxon>
        <taxon>Bacillati</taxon>
        <taxon>Actinomycetota</taxon>
        <taxon>Actinomycetes</taxon>
        <taxon>Streptosporangiales</taxon>
        <taxon>Streptosporangiaceae</taxon>
        <taxon>Sphaerisporangium</taxon>
    </lineage>
</organism>
<dbReference type="PANTHER" id="PTHR35807:SF1">
    <property type="entry name" value="TRANSCRIPTIONAL REGULATOR REDD"/>
    <property type="match status" value="1"/>
</dbReference>
<feature type="region of interest" description="Disordered" evidence="3">
    <location>
        <begin position="570"/>
        <end position="676"/>
    </location>
</feature>
<dbReference type="InterPro" id="IPR011990">
    <property type="entry name" value="TPR-like_helical_dom_sf"/>
</dbReference>
<dbReference type="PANTHER" id="PTHR35807">
    <property type="entry name" value="TRANSCRIPTIONAL REGULATOR REDD-RELATED"/>
    <property type="match status" value="1"/>
</dbReference>
<feature type="compositionally biased region" description="Low complexity" evidence="3">
    <location>
        <begin position="399"/>
        <end position="413"/>
    </location>
</feature>
<dbReference type="Pfam" id="PF03704">
    <property type="entry name" value="BTAD"/>
    <property type="match status" value="1"/>
</dbReference>
<comment type="caution">
    <text evidence="5">The sequence shown here is derived from an EMBL/GenBank/DDBJ whole genome shotgun (WGS) entry which is preliminary data.</text>
</comment>
<evidence type="ECO:0000313" key="6">
    <source>
        <dbReference type="Proteomes" id="UP001595891"/>
    </source>
</evidence>
<protein>
    <submittedName>
        <fullName evidence="5">BTAD domain-containing putative transcriptional regulator</fullName>
    </submittedName>
</protein>
<evidence type="ECO:0000313" key="5">
    <source>
        <dbReference type="EMBL" id="MFC4586596.1"/>
    </source>
</evidence>
<dbReference type="InterPro" id="IPR005158">
    <property type="entry name" value="BTAD"/>
</dbReference>
<feature type="compositionally biased region" description="Low complexity" evidence="3">
    <location>
        <begin position="313"/>
        <end position="328"/>
    </location>
</feature>
<keyword evidence="2" id="KW-0804">Transcription</keyword>
<feature type="region of interest" description="Disordered" evidence="3">
    <location>
        <begin position="399"/>
        <end position="464"/>
    </location>
</feature>
<dbReference type="Proteomes" id="UP001595891">
    <property type="component" value="Unassembled WGS sequence"/>
</dbReference>
<feature type="region of interest" description="Disordered" evidence="3">
    <location>
        <begin position="282"/>
        <end position="348"/>
    </location>
</feature>
<reference evidence="6" key="1">
    <citation type="journal article" date="2019" name="Int. J. Syst. Evol. Microbiol.">
        <title>The Global Catalogue of Microorganisms (GCM) 10K type strain sequencing project: providing services to taxonomists for standard genome sequencing and annotation.</title>
        <authorList>
            <consortium name="The Broad Institute Genomics Platform"/>
            <consortium name="The Broad Institute Genome Sequencing Center for Infectious Disease"/>
            <person name="Wu L."/>
            <person name="Ma J."/>
        </authorList>
    </citation>
    <scope>NUCLEOTIDE SEQUENCE [LARGE SCALE GENOMIC DNA]</scope>
    <source>
        <strain evidence="6">CCUG 49560</strain>
    </source>
</reference>
<gene>
    <name evidence="5" type="ORF">ACFO8L_10960</name>
</gene>
<dbReference type="InterPro" id="IPR051677">
    <property type="entry name" value="AfsR-DnrI-RedD_regulator"/>
</dbReference>
<sequence length="934" mass="95241">MPNTPSTDPPPDTRDIPAEEAPGTSGHRDDSPAPAALTPADVMALTALVGERAAGFYAPGSLAAAGILAALGQRRRERLWTRTYGRMPPVPTGEAALAEMALMIGADQAGSRLLDLGLRHLGKELAAKGRTPPTVYGAFLAPARVDLWIHPADEDVPAPWTAVDGGRVWRLDAREGSSLTEQAVAGTVAPYPGLVSIGTNGNGRVLVDLETARGLINLRGPRPVVAAAIAATAVELATSPWSDRTRLVLVGFGPEMAMMAPDRVIVAETLAEVLPEISASQGAAGAGRASQGTAGAGRASQGGGAPQGTARVGEASQGAAGAGRAPQGTAGGASQETAGAGGLSQGAAGAGQAAGEASQGAAGVGGVFQGTAGAGQAAGEALQGTAGVGGVSHGVAGAGHVPQGTAGGASQETAGGGGVFQGVAGGGRPSQGAASEGPGVSGTARAGRHRGGHEPPDGGWAEEPTPIYLISAVPPTPEEAAGLAEIARTATWPASGYLVAGDGVEGSAWTWELTEQGRAGIAALGFDVAGHLLPGWQYAQVAELFRTAVRGRMPPLPPIRTNDTVAAQIQPPATPADRPPPFPDPPRDSTGRPPSPPSPLPSRIDAFPPPQPSRPAAERPTPPSVTGADRPGFSPSGTAADRPGISLPGTEWQGFPLTGTGAERAGFPPSRTAGERPVFRPSAEVLLLGTVQVLTPRPLDEERVSICSELVVYLATHPEGVRPEVLGGVLWPRGVNPVIRDLTIAGAQEWLGKDGNGRYNLYVDVQGLLRLGPEVRVDWLVFRELLRMARHDPLSGAAALADALALVRGPLVAGHPAGRYLWLKVDPVGAEVVARVSDAAHQLCVLRMEEGDADGAIGAALTGLRVSEGDEVLWRDLLRAARATGDRGTLHLWVGTLRQRAAASQHWGRLVPQTEALIAQLLTPSPTQDRPTTR</sequence>
<keyword evidence="1" id="KW-0805">Transcription regulation</keyword>
<evidence type="ECO:0000259" key="4">
    <source>
        <dbReference type="SMART" id="SM01043"/>
    </source>
</evidence>
<proteinExistence type="predicted"/>
<dbReference type="Gene3D" id="1.25.40.10">
    <property type="entry name" value="Tetratricopeptide repeat domain"/>
    <property type="match status" value="1"/>
</dbReference>
<feature type="region of interest" description="Disordered" evidence="3">
    <location>
        <begin position="1"/>
        <end position="36"/>
    </location>
</feature>
<dbReference type="EMBL" id="JBHSFN010000005">
    <property type="protein sequence ID" value="MFC4586596.1"/>
    <property type="molecule type" value="Genomic_DNA"/>
</dbReference>
<evidence type="ECO:0000256" key="2">
    <source>
        <dbReference type="ARBA" id="ARBA00023163"/>
    </source>
</evidence>
<evidence type="ECO:0000256" key="3">
    <source>
        <dbReference type="SAM" id="MobiDB-lite"/>
    </source>
</evidence>
<feature type="domain" description="Bacterial transcriptional activator" evidence="4">
    <location>
        <begin position="777"/>
        <end position="898"/>
    </location>
</feature>
<evidence type="ECO:0000256" key="1">
    <source>
        <dbReference type="ARBA" id="ARBA00023015"/>
    </source>
</evidence>
<feature type="compositionally biased region" description="Gly residues" evidence="3">
    <location>
        <begin position="414"/>
        <end position="429"/>
    </location>
</feature>
<name>A0ABV9EAM4_9ACTN</name>
<keyword evidence="6" id="KW-1185">Reference proteome</keyword>
<dbReference type="SMART" id="SM01043">
    <property type="entry name" value="BTAD"/>
    <property type="match status" value="1"/>
</dbReference>